<organism evidence="1 2">
    <name type="scientific">Sphaeroforma arctica JP610</name>
    <dbReference type="NCBI Taxonomy" id="667725"/>
    <lineage>
        <taxon>Eukaryota</taxon>
        <taxon>Ichthyosporea</taxon>
        <taxon>Ichthyophonida</taxon>
        <taxon>Sphaeroforma</taxon>
    </lineage>
</organism>
<evidence type="ECO:0000313" key="2">
    <source>
        <dbReference type="Proteomes" id="UP000054560"/>
    </source>
</evidence>
<reference evidence="1 2" key="1">
    <citation type="submission" date="2011-02" db="EMBL/GenBank/DDBJ databases">
        <title>The Genome Sequence of Sphaeroforma arctica JP610.</title>
        <authorList>
            <consortium name="The Broad Institute Genome Sequencing Platform"/>
            <person name="Russ C."/>
            <person name="Cuomo C."/>
            <person name="Young S.K."/>
            <person name="Zeng Q."/>
            <person name="Gargeya S."/>
            <person name="Alvarado L."/>
            <person name="Berlin A."/>
            <person name="Chapman S.B."/>
            <person name="Chen Z."/>
            <person name="Freedman E."/>
            <person name="Gellesch M."/>
            <person name="Goldberg J."/>
            <person name="Griggs A."/>
            <person name="Gujja S."/>
            <person name="Heilman E."/>
            <person name="Heiman D."/>
            <person name="Howarth C."/>
            <person name="Mehta T."/>
            <person name="Neiman D."/>
            <person name="Pearson M."/>
            <person name="Roberts A."/>
            <person name="Saif S."/>
            <person name="Shea T."/>
            <person name="Shenoy N."/>
            <person name="Sisk P."/>
            <person name="Stolte C."/>
            <person name="Sykes S."/>
            <person name="White J."/>
            <person name="Yandava C."/>
            <person name="Burger G."/>
            <person name="Gray M.W."/>
            <person name="Holland P.W.H."/>
            <person name="King N."/>
            <person name="Lang F.B.F."/>
            <person name="Roger A.J."/>
            <person name="Ruiz-Trillo I."/>
            <person name="Haas B."/>
            <person name="Nusbaum C."/>
            <person name="Birren B."/>
        </authorList>
    </citation>
    <scope>NUCLEOTIDE SEQUENCE [LARGE SCALE GENOMIC DNA]</scope>
    <source>
        <strain evidence="1 2">JP610</strain>
    </source>
</reference>
<sequence length="91" mass="10700">MTKAWKQQFVTDRLDERRRLAQKRDADRDRKATQLIPVGTTVRFWRDVGNHKLRAKWFGPAQVVGHDRVAGHVVLFKKKQPVIGFMLTSFR</sequence>
<dbReference type="Proteomes" id="UP000054560">
    <property type="component" value="Unassembled WGS sequence"/>
</dbReference>
<accession>A0A0L0FU74</accession>
<protein>
    <submittedName>
        <fullName evidence="1">Uncharacterized protein</fullName>
    </submittedName>
</protein>
<dbReference type="EMBL" id="KQ242201">
    <property type="protein sequence ID" value="KNC80091.1"/>
    <property type="molecule type" value="Genomic_DNA"/>
</dbReference>
<proteinExistence type="predicted"/>
<dbReference type="AlphaFoldDB" id="A0A0L0FU74"/>
<name>A0A0L0FU74_9EUKA</name>
<gene>
    <name evidence="1" type="ORF">SARC_07534</name>
</gene>
<evidence type="ECO:0000313" key="1">
    <source>
        <dbReference type="EMBL" id="KNC80091.1"/>
    </source>
</evidence>
<dbReference type="GeneID" id="25908038"/>
<keyword evidence="2" id="KW-1185">Reference proteome</keyword>
<dbReference type="RefSeq" id="XP_014153993.1">
    <property type="nucleotide sequence ID" value="XM_014298518.1"/>
</dbReference>